<reference evidence="1" key="1">
    <citation type="submission" date="2024-03" db="EMBL/GenBank/DDBJ databases">
        <title>WGS assembly of Saponaria officinalis var. Norfolk2.</title>
        <authorList>
            <person name="Jenkins J."/>
            <person name="Shu S."/>
            <person name="Grimwood J."/>
            <person name="Barry K."/>
            <person name="Goodstein D."/>
            <person name="Schmutz J."/>
            <person name="Leebens-Mack J."/>
            <person name="Osbourn A."/>
        </authorList>
    </citation>
    <scope>NUCLEOTIDE SEQUENCE [LARGE SCALE GENOMIC DNA]</scope>
    <source>
        <strain evidence="1">JIC</strain>
    </source>
</reference>
<proteinExistence type="predicted"/>
<organism evidence="1 2">
    <name type="scientific">Saponaria officinalis</name>
    <name type="common">Common soapwort</name>
    <name type="synonym">Lychnis saponaria</name>
    <dbReference type="NCBI Taxonomy" id="3572"/>
    <lineage>
        <taxon>Eukaryota</taxon>
        <taxon>Viridiplantae</taxon>
        <taxon>Streptophyta</taxon>
        <taxon>Embryophyta</taxon>
        <taxon>Tracheophyta</taxon>
        <taxon>Spermatophyta</taxon>
        <taxon>Magnoliopsida</taxon>
        <taxon>eudicotyledons</taxon>
        <taxon>Gunneridae</taxon>
        <taxon>Pentapetalae</taxon>
        <taxon>Caryophyllales</taxon>
        <taxon>Caryophyllaceae</taxon>
        <taxon>Caryophylleae</taxon>
        <taxon>Saponaria</taxon>
    </lineage>
</organism>
<evidence type="ECO:0000313" key="1">
    <source>
        <dbReference type="EMBL" id="KAK9671452.1"/>
    </source>
</evidence>
<dbReference type="PANTHER" id="PTHR36037">
    <property type="entry name" value="RNA-DIRECTED DNA POLYMERASE (REVERSE TRANSCRIPTASE)-RELATED FAMILY PROTEIN"/>
    <property type="match status" value="1"/>
</dbReference>
<protein>
    <submittedName>
        <fullName evidence="1">Uncharacterized protein</fullName>
    </submittedName>
</protein>
<dbReference type="Proteomes" id="UP001443914">
    <property type="component" value="Unassembled WGS sequence"/>
</dbReference>
<sequence>MESQLLNLQTLRSQIDEFTDFLANSAHVSAISPPDSDKLIRDFVLDFEKKADQIVADHTDFVNFSDEDLDAYNDRLRTEIELTEGESASIAQEIETLAKSYVEGTCQLERNLESLRHVVRCAESKGYKHAEAGEQDGKRLESEGYQKYAKAQYEDSFEILNLKHQIEMNEVTLKSFHELDLELKRVEAIGKIKEALTGLKVIDVEANIIRLSLTTYIPDVEGLTSTKPHEVNHELLIEVISETMEIKHVEIVPNDVYVGDIVEAANTFSKLFWGLQETRSTLGWFLQKVQDRIVLSTLRRHILKIANNSRHSFEYLDKDESIIAHMTGGVDAYIKPSQGWPLSGSGLKLVSLRSSDQNAKEISLVLLSKVEEAVNSLDFYTRKNIINFVDGIEEILLEKMRLELH</sequence>
<gene>
    <name evidence="1" type="ORF">RND81_12G030800</name>
</gene>
<accession>A0AAW1H2M0</accession>
<evidence type="ECO:0000313" key="2">
    <source>
        <dbReference type="Proteomes" id="UP001443914"/>
    </source>
</evidence>
<keyword evidence="2" id="KW-1185">Reference proteome</keyword>
<dbReference type="PANTHER" id="PTHR36037:SF1">
    <property type="entry name" value="RNA-DIRECTED DNA POLYMERASE (REVERSE TRANSCRIPTASE)-RELATED FAMILY PROTEIN"/>
    <property type="match status" value="1"/>
</dbReference>
<dbReference type="EMBL" id="JBDFQZ010000012">
    <property type="protein sequence ID" value="KAK9671452.1"/>
    <property type="molecule type" value="Genomic_DNA"/>
</dbReference>
<name>A0AAW1H2M0_SAPOF</name>
<comment type="caution">
    <text evidence="1">The sequence shown here is derived from an EMBL/GenBank/DDBJ whole genome shotgun (WGS) entry which is preliminary data.</text>
</comment>
<dbReference type="AlphaFoldDB" id="A0AAW1H2M0"/>